<evidence type="ECO:0000256" key="2">
    <source>
        <dbReference type="ARBA" id="ARBA00023125"/>
    </source>
</evidence>
<dbReference type="CDD" id="cd00090">
    <property type="entry name" value="HTH_ARSR"/>
    <property type="match status" value="1"/>
</dbReference>
<dbReference type="RefSeq" id="WP_031919605.1">
    <property type="nucleotide sequence ID" value="NZ_CP127096.1"/>
</dbReference>
<evidence type="ECO:0000256" key="3">
    <source>
        <dbReference type="ARBA" id="ARBA00023163"/>
    </source>
</evidence>
<reference evidence="6 7" key="1">
    <citation type="submission" date="2019-07" db="EMBL/GenBank/DDBJ databases">
        <title>Genome Sequencing and Assembly of Staphylococcus haemolyticus SDA2.</title>
        <authorList>
            <person name="Emmons C.B."/>
            <person name="Park C."/>
            <person name="Sevigny J.L."/>
            <person name="Andam C."/>
        </authorList>
    </citation>
    <scope>NUCLEOTIDE SEQUENCE [LARGE SCALE GENOMIC DNA]</scope>
    <source>
        <strain evidence="6 7">SDA2</strain>
    </source>
</reference>
<evidence type="ECO:0000313" key="6">
    <source>
        <dbReference type="EMBL" id="TRL77369.1"/>
    </source>
</evidence>
<name>A0AB38PE33_STAHA</name>
<proteinExistence type="predicted"/>
<dbReference type="PANTHER" id="PTHR43132:SF6">
    <property type="entry name" value="HTH-TYPE TRANSCRIPTIONAL REPRESSOR CZRA"/>
    <property type="match status" value="1"/>
</dbReference>
<dbReference type="SMART" id="SM00418">
    <property type="entry name" value="HTH_ARSR"/>
    <property type="match status" value="1"/>
</dbReference>
<dbReference type="InterPro" id="IPR051011">
    <property type="entry name" value="Metal_resp_trans_reg"/>
</dbReference>
<protein>
    <submittedName>
        <fullName evidence="6">Helix-turn-helix transcriptional regulator</fullName>
    </submittedName>
</protein>
<accession>A0AB38PE33</accession>
<dbReference type="InterPro" id="IPR036388">
    <property type="entry name" value="WH-like_DNA-bd_sf"/>
</dbReference>
<evidence type="ECO:0000256" key="4">
    <source>
        <dbReference type="ARBA" id="ARBA00043263"/>
    </source>
</evidence>
<evidence type="ECO:0000259" key="5">
    <source>
        <dbReference type="PROSITE" id="PS50987"/>
    </source>
</evidence>
<dbReference type="PANTHER" id="PTHR43132">
    <property type="entry name" value="ARSENICAL RESISTANCE OPERON REPRESSOR ARSR-RELATED"/>
    <property type="match status" value="1"/>
</dbReference>
<dbReference type="GO" id="GO:0003700">
    <property type="term" value="F:DNA-binding transcription factor activity"/>
    <property type="evidence" value="ECO:0007669"/>
    <property type="project" value="InterPro"/>
</dbReference>
<dbReference type="AlphaFoldDB" id="A0AB38PE33"/>
<dbReference type="Pfam" id="PF01022">
    <property type="entry name" value="HTH_5"/>
    <property type="match status" value="1"/>
</dbReference>
<keyword evidence="1" id="KW-0805">Transcription regulation</keyword>
<dbReference type="InterPro" id="IPR018334">
    <property type="entry name" value="ArsR_HTH"/>
</dbReference>
<dbReference type="GO" id="GO:0046686">
    <property type="term" value="P:response to cadmium ion"/>
    <property type="evidence" value="ECO:0007669"/>
    <property type="project" value="UniProtKB-KW"/>
</dbReference>
<comment type="caution">
    <text evidence="6">The sequence shown here is derived from an EMBL/GenBank/DDBJ whole genome shotgun (WGS) entry which is preliminary data.</text>
</comment>
<dbReference type="InterPro" id="IPR001845">
    <property type="entry name" value="HTH_ArsR_DNA-bd_dom"/>
</dbReference>
<dbReference type="NCBIfam" id="NF033788">
    <property type="entry name" value="HTH_metalloreg"/>
    <property type="match status" value="1"/>
</dbReference>
<dbReference type="InterPro" id="IPR011991">
    <property type="entry name" value="ArsR-like_HTH"/>
</dbReference>
<dbReference type="Gene3D" id="1.10.10.10">
    <property type="entry name" value="Winged helix-like DNA-binding domain superfamily/Winged helix DNA-binding domain"/>
    <property type="match status" value="1"/>
</dbReference>
<evidence type="ECO:0000313" key="7">
    <source>
        <dbReference type="Proteomes" id="UP000316594"/>
    </source>
</evidence>
<dbReference type="PRINTS" id="PR00778">
    <property type="entry name" value="HTHARSR"/>
</dbReference>
<dbReference type="InterPro" id="IPR036390">
    <property type="entry name" value="WH_DNA-bd_sf"/>
</dbReference>
<dbReference type="PROSITE" id="PS00846">
    <property type="entry name" value="HTH_ARSR_1"/>
    <property type="match status" value="1"/>
</dbReference>
<dbReference type="Proteomes" id="UP000316594">
    <property type="component" value="Unassembled WGS sequence"/>
</dbReference>
<sequence>MSNNKICDVICVHEEKVNYALRFLNEEKTQRLINTLLKISDENKLKIILALIKEKELCVCDLSITLGLSIASTSYHLRALYKRDVLNFYKDGKMVYYYIKDIEMKSLLIKSMT</sequence>
<feature type="domain" description="HTH arsR-type" evidence="5">
    <location>
        <begin position="24"/>
        <end position="113"/>
    </location>
</feature>
<dbReference type="EMBL" id="VJMP01000005">
    <property type="protein sequence ID" value="TRL77369.1"/>
    <property type="molecule type" value="Genomic_DNA"/>
</dbReference>
<dbReference type="GO" id="GO:0003677">
    <property type="term" value="F:DNA binding"/>
    <property type="evidence" value="ECO:0007669"/>
    <property type="project" value="UniProtKB-KW"/>
</dbReference>
<organism evidence="6 7">
    <name type="scientific">Staphylococcus haemolyticus</name>
    <dbReference type="NCBI Taxonomy" id="1283"/>
    <lineage>
        <taxon>Bacteria</taxon>
        <taxon>Bacillati</taxon>
        <taxon>Bacillota</taxon>
        <taxon>Bacilli</taxon>
        <taxon>Bacillales</taxon>
        <taxon>Staphylococcaceae</taxon>
        <taxon>Staphylococcus</taxon>
    </lineage>
</organism>
<dbReference type="SUPFAM" id="SSF46785">
    <property type="entry name" value="Winged helix' DNA-binding domain"/>
    <property type="match status" value="1"/>
</dbReference>
<keyword evidence="2" id="KW-0238">DNA-binding</keyword>
<keyword evidence="3" id="KW-0804">Transcription</keyword>
<dbReference type="PROSITE" id="PS50987">
    <property type="entry name" value="HTH_ARSR_2"/>
    <property type="match status" value="1"/>
</dbReference>
<evidence type="ECO:0000256" key="1">
    <source>
        <dbReference type="ARBA" id="ARBA00023015"/>
    </source>
</evidence>
<keyword evidence="4" id="KW-0105">Cadmium resistance</keyword>
<gene>
    <name evidence="6" type="ORF">FNL11_06895</name>
</gene>